<evidence type="ECO:0000256" key="3">
    <source>
        <dbReference type="RuleBase" id="RU363019"/>
    </source>
</evidence>
<dbReference type="AlphaFoldDB" id="A0AAD7XEK3"/>
<evidence type="ECO:0000256" key="1">
    <source>
        <dbReference type="ARBA" id="ARBA00023110"/>
    </source>
</evidence>
<feature type="domain" description="PPIase cyclophilin-type" evidence="4">
    <location>
        <begin position="24"/>
        <end position="149"/>
    </location>
</feature>
<comment type="similarity">
    <text evidence="3">Belongs to the cyclophilin-type PPIase family.</text>
</comment>
<dbReference type="EC" id="5.2.1.8" evidence="3"/>
<protein>
    <recommendedName>
        <fullName evidence="3">Peptidyl-prolyl cis-trans isomerase</fullName>
        <shortName evidence="3">PPIase</shortName>
        <ecNumber evidence="3">5.2.1.8</ecNumber>
    </recommendedName>
</protein>
<dbReference type="InterPro" id="IPR029000">
    <property type="entry name" value="Cyclophilin-like_dom_sf"/>
</dbReference>
<dbReference type="PROSITE" id="PS50072">
    <property type="entry name" value="CSA_PPIASE_2"/>
    <property type="match status" value="1"/>
</dbReference>
<dbReference type="SUPFAM" id="SSF50891">
    <property type="entry name" value="Cyclophilin-like"/>
    <property type="match status" value="1"/>
</dbReference>
<keyword evidence="1 3" id="KW-0697">Rotamase</keyword>
<comment type="catalytic activity">
    <reaction evidence="3">
        <text>[protein]-peptidylproline (omega=180) = [protein]-peptidylproline (omega=0)</text>
        <dbReference type="Rhea" id="RHEA:16237"/>
        <dbReference type="Rhea" id="RHEA-COMP:10747"/>
        <dbReference type="Rhea" id="RHEA-COMP:10748"/>
        <dbReference type="ChEBI" id="CHEBI:83833"/>
        <dbReference type="ChEBI" id="CHEBI:83834"/>
        <dbReference type="EC" id="5.2.1.8"/>
    </reaction>
</comment>
<dbReference type="InterPro" id="IPR002130">
    <property type="entry name" value="Cyclophilin-type_PPIase_dom"/>
</dbReference>
<dbReference type="PRINTS" id="PR00153">
    <property type="entry name" value="CSAPPISMRASE"/>
</dbReference>
<comment type="caution">
    <text evidence="5">The sequence shown here is derived from an EMBL/GenBank/DDBJ whole genome shotgun (WGS) entry which is preliminary data.</text>
</comment>
<proteinExistence type="inferred from homology"/>
<dbReference type="InterPro" id="IPR044665">
    <property type="entry name" value="E_coli_cyclophilin_A-like"/>
</dbReference>
<accession>A0AAD7XEK3</accession>
<evidence type="ECO:0000259" key="4">
    <source>
        <dbReference type="PROSITE" id="PS50072"/>
    </source>
</evidence>
<reference evidence="5" key="1">
    <citation type="submission" date="2023-01" db="EMBL/GenBank/DDBJ databases">
        <title>Metagenome sequencing of chrysophaentin producing Chrysophaeum taylorii.</title>
        <authorList>
            <person name="Davison J."/>
            <person name="Bewley C."/>
        </authorList>
    </citation>
    <scope>NUCLEOTIDE SEQUENCE</scope>
    <source>
        <strain evidence="5">NIES-1699</strain>
    </source>
</reference>
<dbReference type="Gene3D" id="2.40.100.10">
    <property type="entry name" value="Cyclophilin-like"/>
    <property type="match status" value="1"/>
</dbReference>
<dbReference type="Pfam" id="PF00160">
    <property type="entry name" value="Pro_isomerase"/>
    <property type="match status" value="1"/>
</dbReference>
<name>A0AAD7XEK3_9STRA</name>
<dbReference type="GO" id="GO:0003755">
    <property type="term" value="F:peptidyl-prolyl cis-trans isomerase activity"/>
    <property type="evidence" value="ECO:0007669"/>
    <property type="project" value="UniProtKB-UniRule"/>
</dbReference>
<comment type="function">
    <text evidence="3">PPIases accelerate the folding of proteins. It catalyzes the cis-trans isomerization of proline imidic peptide bonds in oligopeptides.</text>
</comment>
<dbReference type="EMBL" id="JAQMWT010000677">
    <property type="protein sequence ID" value="KAJ8598302.1"/>
    <property type="molecule type" value="Genomic_DNA"/>
</dbReference>
<evidence type="ECO:0000256" key="2">
    <source>
        <dbReference type="ARBA" id="ARBA00023235"/>
    </source>
</evidence>
<evidence type="ECO:0000313" key="6">
    <source>
        <dbReference type="Proteomes" id="UP001230188"/>
    </source>
</evidence>
<dbReference type="Proteomes" id="UP001230188">
    <property type="component" value="Unassembled WGS sequence"/>
</dbReference>
<keyword evidence="6" id="KW-1185">Reference proteome</keyword>
<keyword evidence="2 3" id="KW-0413">Isomerase</keyword>
<evidence type="ECO:0000313" key="5">
    <source>
        <dbReference type="EMBL" id="KAJ8598302.1"/>
    </source>
</evidence>
<dbReference type="PANTHER" id="PTHR43246">
    <property type="entry name" value="PEPTIDYL-PROLYL CIS-TRANS ISOMERASE CYP38, CHLOROPLASTIC"/>
    <property type="match status" value="1"/>
</dbReference>
<gene>
    <name evidence="5" type="ORF">CTAYLR_007537</name>
</gene>
<organism evidence="5 6">
    <name type="scientific">Chrysophaeum taylorii</name>
    <dbReference type="NCBI Taxonomy" id="2483200"/>
    <lineage>
        <taxon>Eukaryota</taxon>
        <taxon>Sar</taxon>
        <taxon>Stramenopiles</taxon>
        <taxon>Ochrophyta</taxon>
        <taxon>Pelagophyceae</taxon>
        <taxon>Pelagomonadales</taxon>
        <taxon>Pelagomonadaceae</taxon>
        <taxon>Chrysophaeum</taxon>
    </lineage>
</organism>
<sequence>MSRASVLRVPAAFATVSSNTIKLETSAGDIVIELRPDWAPLGVERFSSLVEEGFYDEARFFRVIPGFIAQFGLSRDPKLNAKYRSANLVDDPVKVSNTKGTLVFATAGRNTRTSQMFINFADNTFLDRQGFAPIGRVLEGMDVAEKLSAKYGEKPDQRQITQQGNAYLETYFPDLDYIKKASFLP</sequence>